<name>A0ABQ3EGM5_9ACTN</name>
<protein>
    <recommendedName>
        <fullName evidence="3">DUF676 domain-containing protein</fullName>
    </recommendedName>
</protein>
<sequence>MSEPQATEQQIREALASSPILLTPGPEEPTTQIPPVTNDVWDLPGGTAWVYYAEGSDRLTKPVIAADGFNMGSSSIDMLWQGLDWGEYAFFSELRRRGHDVIVLGFHERSAAIQQNADAAIEAIVRAGNERQGNHRLAVGGFSMGGLVTRYALTKMEDQRIDHQTGLYWSYDTPHRGAWIPLGLQAFAHYSRKLNDAFSRQINSPAARQLLAWHIAEWDGKPGADEMREQFLAELNRMGNWPAVPVKIGVANGVATGQGNGIKPGDHAVEGKGLSILGTHLYAQRGGDNQIVATLRLVTPPPAKEVPTDDLPEIDGAPGGTLEGFGILADKLNEQSPILGLKTSAHIRHHSFVPSVSAVAIRDVTTDADLYANIDGLNPETSELDHFRLASQNEPHTLMTTELGGWIVEQIANQG</sequence>
<dbReference type="SUPFAM" id="SSF53474">
    <property type="entry name" value="alpha/beta-Hydrolases"/>
    <property type="match status" value="1"/>
</dbReference>
<evidence type="ECO:0000313" key="2">
    <source>
        <dbReference type="Proteomes" id="UP000642673"/>
    </source>
</evidence>
<dbReference type="Gene3D" id="3.40.50.1820">
    <property type="entry name" value="alpha/beta hydrolase"/>
    <property type="match status" value="1"/>
</dbReference>
<proteinExistence type="predicted"/>
<dbReference type="InterPro" id="IPR029058">
    <property type="entry name" value="AB_hydrolase_fold"/>
</dbReference>
<accession>A0ABQ3EGM5</accession>
<organism evidence="1 2">
    <name type="scientific">Streptomyces cirratus</name>
    <dbReference type="NCBI Taxonomy" id="68187"/>
    <lineage>
        <taxon>Bacteria</taxon>
        <taxon>Bacillati</taxon>
        <taxon>Actinomycetota</taxon>
        <taxon>Actinomycetes</taxon>
        <taxon>Kitasatosporales</taxon>
        <taxon>Streptomycetaceae</taxon>
        <taxon>Streptomyces</taxon>
    </lineage>
</organism>
<comment type="caution">
    <text evidence="1">The sequence shown here is derived from an EMBL/GenBank/DDBJ whole genome shotgun (WGS) entry which is preliminary data.</text>
</comment>
<reference evidence="2" key="1">
    <citation type="journal article" date="2019" name="Int. J. Syst. Evol. Microbiol.">
        <title>The Global Catalogue of Microorganisms (GCM) 10K type strain sequencing project: providing services to taxonomists for standard genome sequencing and annotation.</title>
        <authorList>
            <consortium name="The Broad Institute Genomics Platform"/>
            <consortium name="The Broad Institute Genome Sequencing Center for Infectious Disease"/>
            <person name="Wu L."/>
            <person name="Ma J."/>
        </authorList>
    </citation>
    <scope>NUCLEOTIDE SEQUENCE [LARGE SCALE GENOMIC DNA]</scope>
    <source>
        <strain evidence="2">JCM 4738</strain>
    </source>
</reference>
<evidence type="ECO:0000313" key="1">
    <source>
        <dbReference type="EMBL" id="GHB38488.1"/>
    </source>
</evidence>
<dbReference type="Proteomes" id="UP000642673">
    <property type="component" value="Unassembled WGS sequence"/>
</dbReference>
<dbReference type="EMBL" id="BMVP01000001">
    <property type="protein sequence ID" value="GHB38488.1"/>
    <property type="molecule type" value="Genomic_DNA"/>
</dbReference>
<keyword evidence="2" id="KW-1185">Reference proteome</keyword>
<evidence type="ECO:0008006" key="3">
    <source>
        <dbReference type="Google" id="ProtNLM"/>
    </source>
</evidence>
<dbReference type="RefSeq" id="WP_190182303.1">
    <property type="nucleotide sequence ID" value="NZ_BMVP01000001.1"/>
</dbReference>
<gene>
    <name evidence="1" type="ORF">GCM10010347_04900</name>
</gene>